<proteinExistence type="predicted"/>
<keyword evidence="2" id="KW-1185">Reference proteome</keyword>
<accession>A0A024G6T1</accession>
<organism evidence="1 2">
    <name type="scientific">Albugo candida</name>
    <dbReference type="NCBI Taxonomy" id="65357"/>
    <lineage>
        <taxon>Eukaryota</taxon>
        <taxon>Sar</taxon>
        <taxon>Stramenopiles</taxon>
        <taxon>Oomycota</taxon>
        <taxon>Peronosporomycetes</taxon>
        <taxon>Albuginales</taxon>
        <taxon>Albuginaceae</taxon>
        <taxon>Albugo</taxon>
    </lineage>
</organism>
<comment type="caution">
    <text evidence="1">The sequence shown here is derived from an EMBL/GenBank/DDBJ whole genome shotgun (WGS) entry which is preliminary data.</text>
</comment>
<sequence>MSAKNTGREKLAVPSTTRATSCSNINTHISVVEQRRHTCTAADREEKHDLLDNLSSIHRISLTSESEGIESNTQEGEPFVKVIIPTTGTRWIRGQSAAIKWNVLDPTVERVAITIMSEGSSATTVVTNSTPNDGIFTYLKVPWGMECGTKYFLRFTNVHDLLRSFTTNRFEIESAP</sequence>
<protein>
    <submittedName>
        <fullName evidence="1">Uncharacterized protein</fullName>
    </submittedName>
</protein>
<name>A0A024G6T1_9STRA</name>
<evidence type="ECO:0000313" key="1">
    <source>
        <dbReference type="EMBL" id="CCI42581.1"/>
    </source>
</evidence>
<dbReference type="AlphaFoldDB" id="A0A024G6T1"/>
<reference evidence="1 2" key="1">
    <citation type="submission" date="2012-05" db="EMBL/GenBank/DDBJ databases">
        <title>Recombination and specialization in a pathogen metapopulation.</title>
        <authorList>
            <person name="Gardiner A."/>
            <person name="Kemen E."/>
            <person name="Schultz-Larsen T."/>
            <person name="MacLean D."/>
            <person name="Van Oosterhout C."/>
            <person name="Jones J.D.G."/>
        </authorList>
    </citation>
    <scope>NUCLEOTIDE SEQUENCE [LARGE SCALE GENOMIC DNA]</scope>
    <source>
        <strain evidence="1 2">Ac Nc2</strain>
    </source>
</reference>
<dbReference type="EMBL" id="CAIX01000036">
    <property type="protein sequence ID" value="CCI42581.1"/>
    <property type="molecule type" value="Genomic_DNA"/>
</dbReference>
<dbReference type="OrthoDB" id="2413528at2759"/>
<dbReference type="Proteomes" id="UP000053237">
    <property type="component" value="Unassembled WGS sequence"/>
</dbReference>
<dbReference type="InParanoid" id="A0A024G6T1"/>
<evidence type="ECO:0000313" key="2">
    <source>
        <dbReference type="Proteomes" id="UP000053237"/>
    </source>
</evidence>
<gene>
    <name evidence="1" type="ORF">BN9_033650</name>
</gene>